<accession>A0A1V2ZYL1</accession>
<dbReference type="AlphaFoldDB" id="A0A1V2ZYL1"/>
<proteinExistence type="inferred from homology"/>
<keyword evidence="6 7" id="KW-0472">Membrane</keyword>
<protein>
    <recommendedName>
        <fullName evidence="10">Permease</fullName>
    </recommendedName>
</protein>
<evidence type="ECO:0000256" key="6">
    <source>
        <dbReference type="ARBA" id="ARBA00023136"/>
    </source>
</evidence>
<dbReference type="RefSeq" id="WP_077244172.1">
    <property type="nucleotide sequence ID" value="NZ_MUZR01000021.1"/>
</dbReference>
<dbReference type="OrthoDB" id="9810876at2"/>
<feature type="transmembrane region" description="Helical" evidence="7">
    <location>
        <begin position="294"/>
        <end position="314"/>
    </location>
</feature>
<dbReference type="InterPro" id="IPR052923">
    <property type="entry name" value="UPF0718"/>
</dbReference>
<dbReference type="Proteomes" id="UP000189177">
    <property type="component" value="Unassembled WGS sequence"/>
</dbReference>
<evidence type="ECO:0000256" key="1">
    <source>
        <dbReference type="ARBA" id="ARBA00004651"/>
    </source>
</evidence>
<reference evidence="8 9" key="1">
    <citation type="submission" date="2017-02" db="EMBL/GenBank/DDBJ databases">
        <title>Genomic diversity within the haloalkaliphilic genus Thioalkalivibrio.</title>
        <authorList>
            <person name="Ahn A.-C."/>
            <person name="Meier-Kolthoff J."/>
            <person name="Overmars L."/>
            <person name="Richter M."/>
            <person name="Woyke T."/>
            <person name="Sorokin D.Y."/>
            <person name="Muyzer G."/>
        </authorList>
    </citation>
    <scope>NUCLEOTIDE SEQUENCE [LARGE SCALE GENOMIC DNA]</scope>
    <source>
        <strain evidence="8 9">HL17</strain>
    </source>
</reference>
<dbReference type="STRING" id="252474.B1A74_06825"/>
<feature type="transmembrane region" description="Helical" evidence="7">
    <location>
        <begin position="12"/>
        <end position="34"/>
    </location>
</feature>
<comment type="subcellular location">
    <subcellularLocation>
        <location evidence="1">Cell membrane</location>
        <topology evidence="1">Multi-pass membrane protein</topology>
    </subcellularLocation>
</comment>
<keyword evidence="9" id="KW-1185">Reference proteome</keyword>
<evidence type="ECO:0000256" key="4">
    <source>
        <dbReference type="ARBA" id="ARBA00022692"/>
    </source>
</evidence>
<dbReference type="GO" id="GO:0005886">
    <property type="term" value="C:plasma membrane"/>
    <property type="evidence" value="ECO:0007669"/>
    <property type="project" value="UniProtKB-SubCell"/>
</dbReference>
<evidence type="ECO:0000313" key="9">
    <source>
        <dbReference type="Proteomes" id="UP000189177"/>
    </source>
</evidence>
<organism evidence="8 9">
    <name type="scientific">Thioalkalivibrio halophilus</name>
    <dbReference type="NCBI Taxonomy" id="252474"/>
    <lineage>
        <taxon>Bacteria</taxon>
        <taxon>Pseudomonadati</taxon>
        <taxon>Pseudomonadota</taxon>
        <taxon>Gammaproteobacteria</taxon>
        <taxon>Chromatiales</taxon>
        <taxon>Ectothiorhodospiraceae</taxon>
        <taxon>Thioalkalivibrio</taxon>
    </lineage>
</organism>
<keyword evidence="3" id="KW-1003">Cell membrane</keyword>
<feature type="transmembrane region" description="Helical" evidence="7">
    <location>
        <begin position="334"/>
        <end position="354"/>
    </location>
</feature>
<feature type="transmembrane region" description="Helical" evidence="7">
    <location>
        <begin position="87"/>
        <end position="107"/>
    </location>
</feature>
<dbReference type="EMBL" id="MUZR01000021">
    <property type="protein sequence ID" value="OOC10208.1"/>
    <property type="molecule type" value="Genomic_DNA"/>
</dbReference>
<evidence type="ECO:0000313" key="8">
    <source>
        <dbReference type="EMBL" id="OOC10208.1"/>
    </source>
</evidence>
<evidence type="ECO:0000256" key="3">
    <source>
        <dbReference type="ARBA" id="ARBA00022475"/>
    </source>
</evidence>
<sequence>MASDILQATLQLALAAAPWLLAGLAVAGLVRALLPQERLQAWLGGSSVGATARGAVAGAPLPLCSCGAIPAALALHRGGAGRGPATAFLIGSPGIGIDSLAISYVLLGPLMAVVRGLGAVVTALATGLLVGAGSLARQTPNDPGSDDVGGDACGSSCGNGCEDACGTESAPPEARNGRLAELRGGLAYAFGDILDDIRLWLVLGLLVAGVLLATVPPDALAAYGSGPAVMLLMALVGIPMYLCATAATPIAAGLLVAGVSPGTVLVFLLAAPITSMATLGVYRREMGNAALIRYLVGIVASTVALGLLLDLALAQTGFDPLTGVEAATEWLPHWLEWAALIALVLAATHPLRVLRRLRAARSA</sequence>
<feature type="transmembrane region" description="Helical" evidence="7">
    <location>
        <begin position="228"/>
        <end position="256"/>
    </location>
</feature>
<name>A0A1V2ZYL1_9GAMM</name>
<dbReference type="NCBIfam" id="NF033936">
    <property type="entry name" value="CuZnOut_SO0444"/>
    <property type="match status" value="1"/>
</dbReference>
<dbReference type="PANTHER" id="PTHR34184">
    <property type="entry name" value="UPF0718 PROTEIN YCGR"/>
    <property type="match status" value="1"/>
</dbReference>
<gene>
    <name evidence="8" type="ORF">B1A74_06825</name>
</gene>
<keyword evidence="5 7" id="KW-1133">Transmembrane helix</keyword>
<dbReference type="Pfam" id="PF03773">
    <property type="entry name" value="ArsP_1"/>
    <property type="match status" value="1"/>
</dbReference>
<feature type="transmembrane region" description="Helical" evidence="7">
    <location>
        <begin position="197"/>
        <end position="216"/>
    </location>
</feature>
<dbReference type="PANTHER" id="PTHR34184:SF4">
    <property type="entry name" value="UPF0718 PROTEIN YCGR"/>
    <property type="match status" value="1"/>
</dbReference>
<evidence type="ECO:0000256" key="7">
    <source>
        <dbReference type="SAM" id="Phobius"/>
    </source>
</evidence>
<feature type="transmembrane region" description="Helical" evidence="7">
    <location>
        <begin position="114"/>
        <end position="136"/>
    </location>
</feature>
<evidence type="ECO:0008006" key="10">
    <source>
        <dbReference type="Google" id="ProtNLM"/>
    </source>
</evidence>
<comment type="similarity">
    <text evidence="2">Belongs to the UPF0718 family.</text>
</comment>
<dbReference type="InterPro" id="IPR005524">
    <property type="entry name" value="DUF318"/>
</dbReference>
<evidence type="ECO:0000256" key="5">
    <source>
        <dbReference type="ARBA" id="ARBA00022989"/>
    </source>
</evidence>
<keyword evidence="4 7" id="KW-0812">Transmembrane</keyword>
<comment type="caution">
    <text evidence="8">The sequence shown here is derived from an EMBL/GenBank/DDBJ whole genome shotgun (WGS) entry which is preliminary data.</text>
</comment>
<evidence type="ECO:0000256" key="2">
    <source>
        <dbReference type="ARBA" id="ARBA00006386"/>
    </source>
</evidence>